<evidence type="ECO:0000313" key="2">
    <source>
        <dbReference type="Proteomes" id="UP001642484"/>
    </source>
</evidence>
<protein>
    <submittedName>
        <fullName evidence="1">Uncharacterized protein</fullName>
    </submittedName>
</protein>
<name>A0ABP0HQF6_9DINO</name>
<accession>A0ABP0HQF6</accession>
<keyword evidence="2" id="KW-1185">Reference proteome</keyword>
<comment type="caution">
    <text evidence="1">The sequence shown here is derived from an EMBL/GenBank/DDBJ whole genome shotgun (WGS) entry which is preliminary data.</text>
</comment>
<reference evidence="1 2" key="1">
    <citation type="submission" date="2024-02" db="EMBL/GenBank/DDBJ databases">
        <authorList>
            <person name="Chen Y."/>
            <person name="Shah S."/>
            <person name="Dougan E. K."/>
            <person name="Thang M."/>
            <person name="Chan C."/>
        </authorList>
    </citation>
    <scope>NUCLEOTIDE SEQUENCE [LARGE SCALE GENOMIC DNA]</scope>
</reference>
<dbReference type="Proteomes" id="UP001642484">
    <property type="component" value="Unassembled WGS sequence"/>
</dbReference>
<gene>
    <name evidence="1" type="ORF">CCMP2556_LOCUS2427</name>
</gene>
<evidence type="ECO:0000313" key="1">
    <source>
        <dbReference type="EMBL" id="CAK8991369.1"/>
    </source>
</evidence>
<dbReference type="EMBL" id="CAXAMN010000898">
    <property type="protein sequence ID" value="CAK8991369.1"/>
    <property type="molecule type" value="Genomic_DNA"/>
</dbReference>
<sequence length="132" mass="14751">MKNGECSAAALDLWKSKDGRSKLRELMLKNNMDFARVEVDLKRTKSTSVGQRRHSKQIQIQVNHMQSIYEKLENLQGECAVTRSAKPETQKQILSLCAECTKTDVALNNLVLRARTSVCGVGIGQVSTPIYI</sequence>
<organism evidence="1 2">
    <name type="scientific">Durusdinium trenchii</name>
    <dbReference type="NCBI Taxonomy" id="1381693"/>
    <lineage>
        <taxon>Eukaryota</taxon>
        <taxon>Sar</taxon>
        <taxon>Alveolata</taxon>
        <taxon>Dinophyceae</taxon>
        <taxon>Suessiales</taxon>
        <taxon>Symbiodiniaceae</taxon>
        <taxon>Durusdinium</taxon>
    </lineage>
</organism>
<proteinExistence type="predicted"/>